<dbReference type="PROSITE" id="PS50056">
    <property type="entry name" value="TYR_PHOSPHATASE_2"/>
    <property type="match status" value="1"/>
</dbReference>
<reference evidence="2 3" key="1">
    <citation type="submission" date="2020-08" db="EMBL/GenBank/DDBJ databases">
        <title>Sequencing the genomes of 1000 actinobacteria strains.</title>
        <authorList>
            <person name="Klenk H.-P."/>
        </authorList>
    </citation>
    <scope>NUCLEOTIDE SEQUENCE [LARGE SCALE GENOMIC DNA]</scope>
    <source>
        <strain evidence="2 3">DSM 45084</strain>
    </source>
</reference>
<feature type="domain" description="Tyrosine specific protein phosphatases" evidence="1">
    <location>
        <begin position="59"/>
        <end position="112"/>
    </location>
</feature>
<dbReference type="EMBL" id="JACHJS010000001">
    <property type="protein sequence ID" value="MBB4963701.1"/>
    <property type="molecule type" value="Genomic_DNA"/>
</dbReference>
<dbReference type="GO" id="GO:0004725">
    <property type="term" value="F:protein tyrosine phosphatase activity"/>
    <property type="evidence" value="ECO:0007669"/>
    <property type="project" value="InterPro"/>
</dbReference>
<dbReference type="RefSeq" id="WP_184666451.1">
    <property type="nucleotide sequence ID" value="NZ_BAABAI010000034.1"/>
</dbReference>
<name>A0A7W7SZU8_9PSEU</name>
<dbReference type="InterPro" id="IPR000387">
    <property type="entry name" value="Tyr_Pase_dom"/>
</dbReference>
<proteinExistence type="predicted"/>
<dbReference type="InterPro" id="IPR029021">
    <property type="entry name" value="Prot-tyrosine_phosphatase-like"/>
</dbReference>
<protein>
    <submittedName>
        <fullName evidence="2">Protein-tyrosine phosphatase</fullName>
    </submittedName>
</protein>
<dbReference type="Gene3D" id="3.90.190.10">
    <property type="entry name" value="Protein tyrosine phosphatase superfamily"/>
    <property type="match status" value="1"/>
</dbReference>
<sequence length="135" mass="15059">MELTGAVRFPDGAVVRGRGRDLPAGPSPEYGLYLAKRPEVPWHSEWLDWPDFRLPRDRARAIELIKDLHRRALAGEAVEVACLGGVGRTGTVMACVAVLSGVPAEEAVAWTRAHYHPKAVETPWQRRWVRRFPAA</sequence>
<dbReference type="Proteomes" id="UP000542674">
    <property type="component" value="Unassembled WGS sequence"/>
</dbReference>
<dbReference type="InterPro" id="IPR000242">
    <property type="entry name" value="PTP_cat"/>
</dbReference>
<organism evidence="2 3">
    <name type="scientific">Saccharothrix violaceirubra</name>
    <dbReference type="NCBI Taxonomy" id="413306"/>
    <lineage>
        <taxon>Bacteria</taxon>
        <taxon>Bacillati</taxon>
        <taxon>Actinomycetota</taxon>
        <taxon>Actinomycetes</taxon>
        <taxon>Pseudonocardiales</taxon>
        <taxon>Pseudonocardiaceae</taxon>
        <taxon>Saccharothrix</taxon>
    </lineage>
</organism>
<comment type="caution">
    <text evidence="2">The sequence shown here is derived from an EMBL/GenBank/DDBJ whole genome shotgun (WGS) entry which is preliminary data.</text>
</comment>
<evidence type="ECO:0000259" key="1">
    <source>
        <dbReference type="PROSITE" id="PS50056"/>
    </source>
</evidence>
<gene>
    <name evidence="2" type="ORF">F4559_001060</name>
</gene>
<evidence type="ECO:0000313" key="2">
    <source>
        <dbReference type="EMBL" id="MBB4963701.1"/>
    </source>
</evidence>
<dbReference type="Pfam" id="PF00102">
    <property type="entry name" value="Y_phosphatase"/>
    <property type="match status" value="1"/>
</dbReference>
<dbReference type="AlphaFoldDB" id="A0A7W7SZU8"/>
<dbReference type="SUPFAM" id="SSF52799">
    <property type="entry name" value="(Phosphotyrosine protein) phosphatases II"/>
    <property type="match status" value="1"/>
</dbReference>
<accession>A0A7W7SZU8</accession>
<keyword evidence="3" id="KW-1185">Reference proteome</keyword>
<evidence type="ECO:0000313" key="3">
    <source>
        <dbReference type="Proteomes" id="UP000542674"/>
    </source>
</evidence>